<dbReference type="RefSeq" id="WP_375357334.1">
    <property type="nucleotide sequence ID" value="NZ_JBHHMI010000024.1"/>
</dbReference>
<name>A0ABV5AXW4_9BACL</name>
<gene>
    <name evidence="3" type="ORF">ACE41H_20040</name>
</gene>
<proteinExistence type="predicted"/>
<keyword evidence="2" id="KW-0732">Signal</keyword>
<evidence type="ECO:0008006" key="5">
    <source>
        <dbReference type="Google" id="ProtNLM"/>
    </source>
</evidence>
<feature type="chain" id="PRO_5047262681" description="Chromosome partition protein Smc" evidence="2">
    <location>
        <begin position="32"/>
        <end position="257"/>
    </location>
</feature>
<evidence type="ECO:0000256" key="2">
    <source>
        <dbReference type="SAM" id="SignalP"/>
    </source>
</evidence>
<evidence type="ECO:0000313" key="3">
    <source>
        <dbReference type="EMBL" id="MFB5269058.1"/>
    </source>
</evidence>
<comment type="caution">
    <text evidence="3">The sequence shown here is derived from an EMBL/GenBank/DDBJ whole genome shotgun (WGS) entry which is preliminary data.</text>
</comment>
<keyword evidence="1" id="KW-0175">Coiled coil</keyword>
<evidence type="ECO:0000313" key="4">
    <source>
        <dbReference type="Proteomes" id="UP001580346"/>
    </source>
</evidence>
<accession>A0ABV5AXW4</accession>
<organism evidence="3 4">
    <name type="scientific">Paenibacillus enshidis</name>
    <dbReference type="NCBI Taxonomy" id="1458439"/>
    <lineage>
        <taxon>Bacteria</taxon>
        <taxon>Bacillati</taxon>
        <taxon>Bacillota</taxon>
        <taxon>Bacilli</taxon>
        <taxon>Bacillales</taxon>
        <taxon>Paenibacillaceae</taxon>
        <taxon>Paenibacillus</taxon>
    </lineage>
</organism>
<reference evidence="3 4" key="1">
    <citation type="submission" date="2024-09" db="EMBL/GenBank/DDBJ databases">
        <title>Paenibacillus zeirhizospherea sp. nov., isolated from surface of the maize (Zea mays) roots in a horticulture field, Hungary.</title>
        <authorList>
            <person name="Marton D."/>
            <person name="Farkas M."/>
            <person name="Bedics A."/>
            <person name="Toth E."/>
            <person name="Tancsics A."/>
            <person name="Boka K."/>
            <person name="Maroti G."/>
            <person name="Kriszt B."/>
            <person name="Cserhati M."/>
        </authorList>
    </citation>
    <scope>NUCLEOTIDE SEQUENCE [LARGE SCALE GENOMIC DNA]</scope>
    <source>
        <strain evidence="3 4">KCTC 33519</strain>
    </source>
</reference>
<feature type="signal peptide" evidence="2">
    <location>
        <begin position="1"/>
        <end position="31"/>
    </location>
</feature>
<protein>
    <recommendedName>
        <fullName evidence="5">Chromosome partition protein Smc</fullName>
    </recommendedName>
</protein>
<feature type="coiled-coil region" evidence="1">
    <location>
        <begin position="88"/>
        <end position="115"/>
    </location>
</feature>
<keyword evidence="4" id="KW-1185">Reference proteome</keyword>
<sequence>MNRGILKNWNRMLILLLIAALYWGSAVPAQAGGWEAALDGLDAVYDDVTELETLIQLESKQTQTLRQKNNERLKTLNKNIQATDAALLSRLTAEVKQIEQKHAALLSQYSSLTKQAAAARKQKNTKTAALLDLQRNKLKPSYTLAKAEIKAKKETLSTAKKQASAKKKTLKDMLTSVTALKKQITAENKTIATARKSKTAANKKYRSAIKAGDAVTALSQLMVVYDQLARIHASLQKTNNWENKITQGLQAVEARLP</sequence>
<evidence type="ECO:0000256" key="1">
    <source>
        <dbReference type="SAM" id="Coils"/>
    </source>
</evidence>
<dbReference type="Proteomes" id="UP001580346">
    <property type="component" value="Unassembled WGS sequence"/>
</dbReference>
<dbReference type="EMBL" id="JBHHMI010000024">
    <property type="protein sequence ID" value="MFB5269058.1"/>
    <property type="molecule type" value="Genomic_DNA"/>
</dbReference>